<evidence type="ECO:0000256" key="1">
    <source>
        <dbReference type="ARBA" id="ARBA00011076"/>
    </source>
</evidence>
<evidence type="ECO:0000256" key="3">
    <source>
        <dbReference type="ARBA" id="ARBA00012918"/>
    </source>
</evidence>
<dbReference type="GO" id="GO:0004359">
    <property type="term" value="F:glutaminase activity"/>
    <property type="evidence" value="ECO:0007669"/>
    <property type="project" value="UniProtKB-EC"/>
</dbReference>
<dbReference type="NCBIfam" id="TIGR03814">
    <property type="entry name" value="Gln_ase"/>
    <property type="match status" value="1"/>
</dbReference>
<feature type="binding site" evidence="6">
    <location>
        <position position="120"/>
    </location>
    <ligand>
        <name>substrate</name>
    </ligand>
</feature>
<dbReference type="HAMAP" id="MF_00313">
    <property type="entry name" value="Glutaminase"/>
    <property type="match status" value="1"/>
</dbReference>
<dbReference type="Gene3D" id="3.40.710.10">
    <property type="entry name" value="DD-peptidase/beta-lactamase superfamily"/>
    <property type="match status" value="1"/>
</dbReference>
<dbReference type="PANTHER" id="PTHR12544:SF29">
    <property type="entry name" value="GLUTAMINASE"/>
    <property type="match status" value="1"/>
</dbReference>
<evidence type="ECO:0000256" key="2">
    <source>
        <dbReference type="ARBA" id="ARBA00011881"/>
    </source>
</evidence>
<evidence type="ECO:0000313" key="7">
    <source>
        <dbReference type="EMBL" id="MEN0642722.1"/>
    </source>
</evidence>
<feature type="binding site" evidence="6">
    <location>
        <position position="68"/>
    </location>
    <ligand>
        <name>substrate</name>
    </ligand>
</feature>
<feature type="binding site" evidence="6">
    <location>
        <position position="194"/>
    </location>
    <ligand>
        <name>substrate</name>
    </ligand>
</feature>
<comment type="catalytic activity">
    <reaction evidence="5 6">
        <text>L-glutamine + H2O = L-glutamate + NH4(+)</text>
        <dbReference type="Rhea" id="RHEA:15889"/>
        <dbReference type="ChEBI" id="CHEBI:15377"/>
        <dbReference type="ChEBI" id="CHEBI:28938"/>
        <dbReference type="ChEBI" id="CHEBI:29985"/>
        <dbReference type="ChEBI" id="CHEBI:58359"/>
        <dbReference type="EC" id="3.5.1.2"/>
    </reaction>
</comment>
<dbReference type="Proteomes" id="UP001418796">
    <property type="component" value="Unassembled WGS sequence"/>
</dbReference>
<dbReference type="Pfam" id="PF04960">
    <property type="entry name" value="Glutaminase"/>
    <property type="match status" value="1"/>
</dbReference>
<dbReference type="EMBL" id="JBCITK010000001">
    <property type="protein sequence ID" value="MEN0642722.1"/>
    <property type="molecule type" value="Genomic_DNA"/>
</dbReference>
<keyword evidence="8" id="KW-1185">Reference proteome</keyword>
<proteinExistence type="inferred from homology"/>
<dbReference type="PANTHER" id="PTHR12544">
    <property type="entry name" value="GLUTAMINASE"/>
    <property type="match status" value="1"/>
</dbReference>
<comment type="subunit">
    <text evidence="2 6">Homotetramer.</text>
</comment>
<feature type="binding site" evidence="6">
    <location>
        <position position="165"/>
    </location>
    <ligand>
        <name>substrate</name>
    </ligand>
</feature>
<reference evidence="7 8" key="1">
    <citation type="submission" date="2024-03" db="EMBL/GenBank/DDBJ databases">
        <title>Bacilli Hybrid Assemblies.</title>
        <authorList>
            <person name="Kovac J."/>
        </authorList>
    </citation>
    <scope>NUCLEOTIDE SEQUENCE [LARGE SCALE GENOMIC DNA]</scope>
    <source>
        <strain evidence="7 8">FSL R7-0666</strain>
    </source>
</reference>
<sequence>MENMQEEILEYLEKIIEEEKQLARRGEIPDYIEAVDNNDHGAVTVSLTSTNGTTVRAGDYEGRFSLQSIAKLFPLAIALMDHGSEEVFKYTGKAPTGNVYHSLIQMEMQEKEKPLNPLVNSGAIVMCGLMKGKDAEEKIERILSLARKMTGNPDLSYNEEVYKAEDQDLNRALFYYNRHNGFIEGEFEDTLPVYWKMTAIEVTIEELSNMAAVIANHGICVHSGEELMPSDVVTTLKAFMITCGMYDQSGSFALEVGIPAKSGVSGSIVAAIPGKLGIGVMGPDLNKYSNSIAGIRMLKKISDKWKLSIFSKDESKKDESK</sequence>
<keyword evidence="4 6" id="KW-0378">Hydrolase</keyword>
<protein>
    <recommendedName>
        <fullName evidence="3 6">Glutaminase</fullName>
        <ecNumber evidence="3 6">3.5.1.2</ecNumber>
    </recommendedName>
</protein>
<keyword evidence="6" id="KW-0007">Acetylation</keyword>
<dbReference type="InterPro" id="IPR015868">
    <property type="entry name" value="Glutaminase"/>
</dbReference>
<dbReference type="InterPro" id="IPR012338">
    <property type="entry name" value="Beta-lactam/transpept-like"/>
</dbReference>
<comment type="similarity">
    <text evidence="1 6">Belongs to the glutaminase family.</text>
</comment>
<comment type="caution">
    <text evidence="7">The sequence shown here is derived from an EMBL/GenBank/DDBJ whole genome shotgun (WGS) entry which is preliminary data.</text>
</comment>
<evidence type="ECO:0000256" key="5">
    <source>
        <dbReference type="ARBA" id="ARBA00049534"/>
    </source>
</evidence>
<evidence type="ECO:0000256" key="4">
    <source>
        <dbReference type="ARBA" id="ARBA00022801"/>
    </source>
</evidence>
<name>A0ABU9VGI1_9BACI</name>
<gene>
    <name evidence="6 7" type="primary">glsA</name>
    <name evidence="7" type="ORF">MKY91_06055</name>
</gene>
<feature type="binding site" evidence="6">
    <location>
        <position position="264"/>
    </location>
    <ligand>
        <name>substrate</name>
    </ligand>
</feature>
<accession>A0ABU9VGI1</accession>
<dbReference type="RefSeq" id="WP_343129802.1">
    <property type="nucleotide sequence ID" value="NZ_JBCITK010000001.1"/>
</dbReference>
<evidence type="ECO:0000313" key="8">
    <source>
        <dbReference type="Proteomes" id="UP001418796"/>
    </source>
</evidence>
<dbReference type="SUPFAM" id="SSF56601">
    <property type="entry name" value="beta-lactamase/transpeptidase-like"/>
    <property type="match status" value="1"/>
</dbReference>
<evidence type="ECO:0000256" key="6">
    <source>
        <dbReference type="HAMAP-Rule" id="MF_00313"/>
    </source>
</evidence>
<dbReference type="EC" id="3.5.1.2" evidence="3 6"/>
<feature type="binding site" evidence="6">
    <location>
        <position position="170"/>
    </location>
    <ligand>
        <name>substrate</name>
    </ligand>
</feature>
<feature type="binding site" evidence="6">
    <location>
        <position position="246"/>
    </location>
    <ligand>
        <name>substrate</name>
    </ligand>
</feature>
<organism evidence="7 8">
    <name type="scientific">Alkalicoccobacillus gibsonii</name>
    <dbReference type="NCBI Taxonomy" id="79881"/>
    <lineage>
        <taxon>Bacteria</taxon>
        <taxon>Bacillati</taxon>
        <taxon>Bacillota</taxon>
        <taxon>Bacilli</taxon>
        <taxon>Bacillales</taxon>
        <taxon>Bacillaceae</taxon>
        <taxon>Alkalicoccobacillus</taxon>
    </lineage>
</organism>